<keyword evidence="1" id="KW-0812">Transmembrane</keyword>
<name>A0A061D319_BABBI</name>
<dbReference type="KEGG" id="bbig:BBBOND_0201700"/>
<feature type="transmembrane region" description="Helical" evidence="1">
    <location>
        <begin position="41"/>
        <end position="60"/>
    </location>
</feature>
<keyword evidence="1" id="KW-0472">Membrane</keyword>
<dbReference type="Proteomes" id="UP000033188">
    <property type="component" value="Chromosome 2"/>
</dbReference>
<keyword evidence="1" id="KW-1133">Transmembrane helix</keyword>
<reference evidence="3" key="1">
    <citation type="submission" date="2014-06" db="EMBL/GenBank/DDBJ databases">
        <authorList>
            <person name="Aslett M."/>
            <person name="De Silva N."/>
        </authorList>
    </citation>
    <scope>NUCLEOTIDE SEQUENCE [LARGE SCALE GENOMIC DNA]</scope>
    <source>
        <strain evidence="3">Bond</strain>
    </source>
</reference>
<evidence type="ECO:0000313" key="2">
    <source>
        <dbReference type="EMBL" id="CDR95013.1"/>
    </source>
</evidence>
<dbReference type="GeneID" id="24563554"/>
<gene>
    <name evidence="2" type="ORF">BBBOND_0201700</name>
</gene>
<organism evidence="2 3">
    <name type="scientific">Babesia bigemina</name>
    <dbReference type="NCBI Taxonomy" id="5866"/>
    <lineage>
        <taxon>Eukaryota</taxon>
        <taxon>Sar</taxon>
        <taxon>Alveolata</taxon>
        <taxon>Apicomplexa</taxon>
        <taxon>Aconoidasida</taxon>
        <taxon>Piroplasmida</taxon>
        <taxon>Babesiidae</taxon>
        <taxon>Babesia</taxon>
    </lineage>
</organism>
<evidence type="ECO:0000256" key="1">
    <source>
        <dbReference type="SAM" id="Phobius"/>
    </source>
</evidence>
<dbReference type="EMBL" id="LK391708">
    <property type="protein sequence ID" value="CDR95013.1"/>
    <property type="molecule type" value="Genomic_DNA"/>
</dbReference>
<protein>
    <submittedName>
        <fullName evidence="2">Uncharacterized protein</fullName>
    </submittedName>
</protein>
<evidence type="ECO:0000313" key="3">
    <source>
        <dbReference type="Proteomes" id="UP000033188"/>
    </source>
</evidence>
<keyword evidence="3" id="KW-1185">Reference proteome</keyword>
<proteinExistence type="predicted"/>
<dbReference type="RefSeq" id="XP_012767199.1">
    <property type="nucleotide sequence ID" value="XM_012911745.1"/>
</dbReference>
<sequence length="87" mass="9916">MAIVSAVRGVVRNVTKTLNAVSRAKLPEEKTRLAILRNVKVVKRSVCGIFLLSFIWCVIIKEWGPYLKDATQSVTRHFQNVRSFTKQ</sequence>
<accession>A0A061D319</accession>
<dbReference type="VEuPathDB" id="PiroplasmaDB:BBBOND_0201700"/>
<dbReference type="AlphaFoldDB" id="A0A061D319"/>